<dbReference type="OrthoDB" id="2881727at2759"/>
<evidence type="ECO:0000313" key="3">
    <source>
        <dbReference type="Proteomes" id="UP000001861"/>
    </source>
</evidence>
<feature type="compositionally biased region" description="Acidic residues" evidence="1">
    <location>
        <begin position="122"/>
        <end position="154"/>
    </location>
</feature>
<dbReference type="STRING" id="240176.A8NA41"/>
<dbReference type="eggNOG" id="ENOG502SBYH">
    <property type="taxonomic scope" value="Eukaryota"/>
</dbReference>
<sequence length="341" mass="39067">MSASVRALNPEHWTITTSSDGSTVYTCKLVTDDVLRNIVSALHGNVVDNPPLPPYPPNHPSLRGIQLEHDAHWDRSPATGINYGIHQEHTQIESEHLQQLVTETTKTIMDLLDSDLSDFEWAERTDSDEDSSESDSDESDNFLYGYDEDEEGEPDGPRKRARGHRSDPATARSWFPWQDKLTCSLDLLMHLPRSVFSQRQLELFLWLLRVNGVDDVPSVKAMKRINESPARPLWYRLKTILAQEMANPLVRPHLQFYPEDCGKRVSEAVHGARWLHELSHEDSTPMIRRGTTDYFIHEPAMIVDGSCCIPFRWFRRKGKFVAQAWRMETLTDENGREGCSS</sequence>
<accession>A8NA41</accession>
<keyword evidence="3" id="KW-1185">Reference proteome</keyword>
<evidence type="ECO:0000313" key="2">
    <source>
        <dbReference type="EMBL" id="EAU90230.2"/>
    </source>
</evidence>
<feature type="region of interest" description="Disordered" evidence="1">
    <location>
        <begin position="122"/>
        <end position="170"/>
    </location>
</feature>
<dbReference type="HOGENOM" id="CLU_674408_0_0_1"/>
<name>A8NA41_COPC7</name>
<dbReference type="AlphaFoldDB" id="A8NA41"/>
<protein>
    <submittedName>
        <fullName evidence="2">Uncharacterized protein</fullName>
    </submittedName>
</protein>
<dbReference type="EMBL" id="AACS02000007">
    <property type="protein sequence ID" value="EAU90230.2"/>
    <property type="molecule type" value="Genomic_DNA"/>
</dbReference>
<dbReference type="InParanoid" id="A8NA41"/>
<reference evidence="2 3" key="1">
    <citation type="journal article" date="2010" name="Proc. Natl. Acad. Sci. U.S.A.">
        <title>Insights into evolution of multicellular fungi from the assembled chromosomes of the mushroom Coprinopsis cinerea (Coprinus cinereus).</title>
        <authorList>
            <person name="Stajich J.E."/>
            <person name="Wilke S.K."/>
            <person name="Ahren D."/>
            <person name="Au C.H."/>
            <person name="Birren B.W."/>
            <person name="Borodovsky M."/>
            <person name="Burns C."/>
            <person name="Canback B."/>
            <person name="Casselton L.A."/>
            <person name="Cheng C.K."/>
            <person name="Deng J."/>
            <person name="Dietrich F.S."/>
            <person name="Fargo D.C."/>
            <person name="Farman M.L."/>
            <person name="Gathman A.C."/>
            <person name="Goldberg J."/>
            <person name="Guigo R."/>
            <person name="Hoegger P.J."/>
            <person name="Hooker J.B."/>
            <person name="Huggins A."/>
            <person name="James T.Y."/>
            <person name="Kamada T."/>
            <person name="Kilaru S."/>
            <person name="Kodira C."/>
            <person name="Kues U."/>
            <person name="Kupfer D."/>
            <person name="Kwan H.S."/>
            <person name="Lomsadze A."/>
            <person name="Li W."/>
            <person name="Lilly W.W."/>
            <person name="Ma L.J."/>
            <person name="Mackey A.J."/>
            <person name="Manning G."/>
            <person name="Martin F."/>
            <person name="Muraguchi H."/>
            <person name="Natvig D.O."/>
            <person name="Palmerini H."/>
            <person name="Ramesh M.A."/>
            <person name="Rehmeyer C.J."/>
            <person name="Roe B.A."/>
            <person name="Shenoy N."/>
            <person name="Stanke M."/>
            <person name="Ter-Hovhannisyan V."/>
            <person name="Tunlid A."/>
            <person name="Velagapudi R."/>
            <person name="Vision T.J."/>
            <person name="Zeng Q."/>
            <person name="Zolan M.E."/>
            <person name="Pukkila P.J."/>
        </authorList>
    </citation>
    <scope>NUCLEOTIDE SEQUENCE [LARGE SCALE GENOMIC DNA]</scope>
    <source>
        <strain evidence="3">Okayama-7 / 130 / ATCC MYA-4618 / FGSC 9003</strain>
    </source>
</reference>
<dbReference type="Proteomes" id="UP000001861">
    <property type="component" value="Unassembled WGS sequence"/>
</dbReference>
<organism evidence="2 3">
    <name type="scientific">Coprinopsis cinerea (strain Okayama-7 / 130 / ATCC MYA-4618 / FGSC 9003)</name>
    <name type="common">Inky cap fungus</name>
    <name type="synonym">Hormographiella aspergillata</name>
    <dbReference type="NCBI Taxonomy" id="240176"/>
    <lineage>
        <taxon>Eukaryota</taxon>
        <taxon>Fungi</taxon>
        <taxon>Dikarya</taxon>
        <taxon>Basidiomycota</taxon>
        <taxon>Agaricomycotina</taxon>
        <taxon>Agaricomycetes</taxon>
        <taxon>Agaricomycetidae</taxon>
        <taxon>Agaricales</taxon>
        <taxon>Agaricineae</taxon>
        <taxon>Psathyrellaceae</taxon>
        <taxon>Coprinopsis</taxon>
    </lineage>
</organism>
<comment type="caution">
    <text evidence="2">The sequence shown here is derived from an EMBL/GenBank/DDBJ whole genome shotgun (WGS) entry which is preliminary data.</text>
</comment>
<gene>
    <name evidence="2" type="ORF">CC1G_05768</name>
</gene>
<dbReference type="KEGG" id="cci:CC1G_05768"/>
<dbReference type="VEuPathDB" id="FungiDB:CC1G_05768"/>
<dbReference type="GeneID" id="6008171"/>
<proteinExistence type="predicted"/>
<dbReference type="RefSeq" id="XP_001831697.2">
    <property type="nucleotide sequence ID" value="XM_001831645.2"/>
</dbReference>
<evidence type="ECO:0000256" key="1">
    <source>
        <dbReference type="SAM" id="MobiDB-lite"/>
    </source>
</evidence>